<gene>
    <name evidence="5" type="ORF">AAG570_011746</name>
</gene>
<keyword evidence="6" id="KW-1185">Reference proteome</keyword>
<dbReference type="Pfam" id="PF10545">
    <property type="entry name" value="MADF_DNA_bdg"/>
    <property type="match status" value="1"/>
</dbReference>
<evidence type="ECO:0000259" key="4">
    <source>
        <dbReference type="PROSITE" id="PS51031"/>
    </source>
</evidence>
<evidence type="ECO:0000313" key="6">
    <source>
        <dbReference type="Proteomes" id="UP001558652"/>
    </source>
</evidence>
<dbReference type="InterPro" id="IPR006578">
    <property type="entry name" value="MADF-dom"/>
</dbReference>
<evidence type="ECO:0008006" key="7">
    <source>
        <dbReference type="Google" id="ProtNLM"/>
    </source>
</evidence>
<feature type="compositionally biased region" description="Acidic residues" evidence="2">
    <location>
        <begin position="201"/>
        <end position="212"/>
    </location>
</feature>
<dbReference type="EMBL" id="JBFDAA010000007">
    <property type="protein sequence ID" value="KAL1130498.1"/>
    <property type="molecule type" value="Genomic_DNA"/>
</dbReference>
<feature type="region of interest" description="Disordered" evidence="2">
    <location>
        <begin position="200"/>
        <end position="252"/>
    </location>
</feature>
<feature type="domain" description="BESS" evidence="4">
    <location>
        <begin position="254"/>
        <end position="293"/>
    </location>
</feature>
<keyword evidence="1" id="KW-0539">Nucleus</keyword>
<feature type="compositionally biased region" description="Basic and acidic residues" evidence="2">
    <location>
        <begin position="232"/>
        <end position="252"/>
    </location>
</feature>
<dbReference type="AlphaFoldDB" id="A0ABD0YZ68"/>
<evidence type="ECO:0000259" key="3">
    <source>
        <dbReference type="PROSITE" id="PS51029"/>
    </source>
</evidence>
<dbReference type="InterPro" id="IPR039353">
    <property type="entry name" value="TF_Adf1"/>
</dbReference>
<evidence type="ECO:0000313" key="5">
    <source>
        <dbReference type="EMBL" id="KAL1130498.1"/>
    </source>
</evidence>
<dbReference type="InterPro" id="IPR004210">
    <property type="entry name" value="BESS_motif"/>
</dbReference>
<dbReference type="SMART" id="SM00595">
    <property type="entry name" value="MADF"/>
    <property type="match status" value="1"/>
</dbReference>
<sequence>MASKRRNRFRKLKTERSICKHPFVIWSARRAGPVAPSGARFPASGATGCRRLCSGGRRDPQSPSRCRLRLGAHRPTIPVALPAKVSVPGMSFDSDRFITEVELRPAIWDSRSEAYSNKQARGKAWEELCEIFVLDYEDMDAAKKNTAAADLQRRWKSFRDSFRRELAKSKKTRAEIGRKEYIYYRQLSFLLPICESRPQEEVQEDQGYEMGEEPQGAPPSPPTHPNKRKWRSRDEDHPAQLPARGRDRRDNHPDDADKYFLLSLLPHLKTLPEDNRLEAQGEFINILEKYKHQDISGALDPSYFVHEEKPRRVSPVPELNFDVPKSCPTVMNRNSDICETEAVGISVASKLRRMDPTQAIFAEICIDRGMGVGKGNVPIPGAYVYSDYEAHTLIAHEISPGGLPTLRINGTVVGSSVVRKYAPTITHILARPPSSSVSQPL</sequence>
<accession>A0ABD0YZ68</accession>
<dbReference type="PANTHER" id="PTHR12243">
    <property type="entry name" value="MADF DOMAIN TRANSCRIPTION FACTOR"/>
    <property type="match status" value="1"/>
</dbReference>
<organism evidence="5 6">
    <name type="scientific">Ranatra chinensis</name>
    <dbReference type="NCBI Taxonomy" id="642074"/>
    <lineage>
        <taxon>Eukaryota</taxon>
        <taxon>Metazoa</taxon>
        <taxon>Ecdysozoa</taxon>
        <taxon>Arthropoda</taxon>
        <taxon>Hexapoda</taxon>
        <taxon>Insecta</taxon>
        <taxon>Pterygota</taxon>
        <taxon>Neoptera</taxon>
        <taxon>Paraneoptera</taxon>
        <taxon>Hemiptera</taxon>
        <taxon>Heteroptera</taxon>
        <taxon>Panheteroptera</taxon>
        <taxon>Nepomorpha</taxon>
        <taxon>Nepidae</taxon>
        <taxon>Ranatrinae</taxon>
        <taxon>Ranatra</taxon>
    </lineage>
</organism>
<name>A0ABD0YZ68_9HEMI</name>
<comment type="subcellular location">
    <subcellularLocation>
        <location evidence="1">Nucleus</location>
    </subcellularLocation>
</comment>
<dbReference type="PROSITE" id="PS51031">
    <property type="entry name" value="BESS"/>
    <property type="match status" value="1"/>
</dbReference>
<dbReference type="Pfam" id="PF02944">
    <property type="entry name" value="BESS"/>
    <property type="match status" value="1"/>
</dbReference>
<protein>
    <recommendedName>
        <fullName evidence="7">MADF domain-containing protein</fullName>
    </recommendedName>
</protein>
<comment type="caution">
    <text evidence="5">The sequence shown here is derived from an EMBL/GenBank/DDBJ whole genome shotgun (WGS) entry which is preliminary data.</text>
</comment>
<dbReference type="Proteomes" id="UP001558652">
    <property type="component" value="Unassembled WGS sequence"/>
</dbReference>
<dbReference type="PANTHER" id="PTHR12243:SF69">
    <property type="entry name" value="SI:CH73-59F11.3"/>
    <property type="match status" value="1"/>
</dbReference>
<proteinExistence type="predicted"/>
<reference evidence="5 6" key="1">
    <citation type="submission" date="2024-07" db="EMBL/GenBank/DDBJ databases">
        <title>Chromosome-level genome assembly of the water stick insect Ranatra chinensis (Heteroptera: Nepidae).</title>
        <authorList>
            <person name="Liu X."/>
        </authorList>
    </citation>
    <scope>NUCLEOTIDE SEQUENCE [LARGE SCALE GENOMIC DNA]</scope>
    <source>
        <strain evidence="5">Cailab_2021Rc</strain>
        <tissue evidence="5">Muscle</tissue>
    </source>
</reference>
<evidence type="ECO:0000256" key="2">
    <source>
        <dbReference type="SAM" id="MobiDB-lite"/>
    </source>
</evidence>
<feature type="domain" description="MADF" evidence="3">
    <location>
        <begin position="96"/>
        <end position="195"/>
    </location>
</feature>
<dbReference type="GO" id="GO:0005634">
    <property type="term" value="C:nucleus"/>
    <property type="evidence" value="ECO:0007669"/>
    <property type="project" value="UniProtKB-SubCell"/>
</dbReference>
<evidence type="ECO:0000256" key="1">
    <source>
        <dbReference type="PROSITE-ProRule" id="PRU00371"/>
    </source>
</evidence>
<dbReference type="PROSITE" id="PS51029">
    <property type="entry name" value="MADF"/>
    <property type="match status" value="1"/>
</dbReference>